<feature type="transmembrane region" description="Helical" evidence="1">
    <location>
        <begin position="409"/>
        <end position="428"/>
    </location>
</feature>
<feature type="transmembrane region" description="Helical" evidence="1">
    <location>
        <begin position="318"/>
        <end position="337"/>
    </location>
</feature>
<accession>A0ABN1JCD6</accession>
<evidence type="ECO:0000313" key="3">
    <source>
        <dbReference type="Proteomes" id="UP001501510"/>
    </source>
</evidence>
<feature type="transmembrane region" description="Helical" evidence="1">
    <location>
        <begin position="434"/>
        <end position="453"/>
    </location>
</feature>
<keyword evidence="3" id="KW-1185">Reference proteome</keyword>
<feature type="transmembrane region" description="Helical" evidence="1">
    <location>
        <begin position="486"/>
        <end position="504"/>
    </location>
</feature>
<feature type="transmembrane region" description="Helical" evidence="1">
    <location>
        <begin position="516"/>
        <end position="536"/>
    </location>
</feature>
<organism evidence="2 3">
    <name type="scientific">Clostridium oceanicum</name>
    <dbReference type="NCBI Taxonomy" id="1543"/>
    <lineage>
        <taxon>Bacteria</taxon>
        <taxon>Bacillati</taxon>
        <taxon>Bacillota</taxon>
        <taxon>Clostridia</taxon>
        <taxon>Eubacteriales</taxon>
        <taxon>Clostridiaceae</taxon>
        <taxon>Clostridium</taxon>
    </lineage>
</organism>
<dbReference type="EMBL" id="BAAACG010000006">
    <property type="protein sequence ID" value="GAA0735858.1"/>
    <property type="molecule type" value="Genomic_DNA"/>
</dbReference>
<dbReference type="RefSeq" id="WP_343759481.1">
    <property type="nucleotide sequence ID" value="NZ_BAAACG010000006.1"/>
</dbReference>
<feature type="transmembrane region" description="Helical" evidence="1">
    <location>
        <begin position="357"/>
        <end position="380"/>
    </location>
</feature>
<comment type="caution">
    <text evidence="2">The sequence shown here is derived from an EMBL/GenBank/DDBJ whole genome shotgun (WGS) entry which is preliminary data.</text>
</comment>
<keyword evidence="1" id="KW-0812">Transmembrane</keyword>
<sequence>MALNMNSLVSLNDKLSDNLVRVNKNVQKMSTQMQKSAQEAADFVNKFKGGFESIGNKAIKTSSVIAKSLGKSAFKTGLSEAMDMEGFRLKLESATKSAKKTGKIMNWSVNYANSTPFETKTVLEASSRLEAMGMSAKKNIPLLADMAGATNKPLMEAVEAQAAAQNGQLGKLEEFGIKKTDIIKKGNQMFRNAQIINSKGEIKDQKKFNQVLNALMIERYKGGAAKLGETVKGMWDTVKGVTKSSFAKILGITAQGTIKQGSLLDIIKGKIKQVADTLIKWQSDGTMDAIANKAAEVFSTIYNVISDLFSFIIKHKDTILDIAIAFASFYTAIKIINTLRKTLFGIQVAMFLLKNTLLLNPISLMLVGIAALIAGFVLLYKNSETFRNAISQIGQYIATNIFPIFQQMYQFFITNILPVLIQLGNFIMANVLPILQQLGSFLVNILGIALQGLWSILMQIWTGVIVPLYNFFVAYILPVIQTIGQVILWLISTVLMPLVSFILGNLMASFQNGFQFILGIVSTVVGTMSGVIQGILTILQGIIDFVIGVFTGDWDRAWEGIKEIFSGIWQGIESVVKGILNGIIDSINWVIRGMNNILSFKVPDWAPKWMGAGKTVGVNIPEISKFAKGTKYSPSGLALINEKGGELRKLSSGETIIPAQKSREILNNASSPNINIYIQGNVGSEEFFDQAGNKIASKIKLALGSM</sequence>
<evidence type="ECO:0000313" key="2">
    <source>
        <dbReference type="EMBL" id="GAA0735858.1"/>
    </source>
</evidence>
<dbReference type="Proteomes" id="UP001501510">
    <property type="component" value="Unassembled WGS sequence"/>
</dbReference>
<name>A0ABN1JCD6_9CLOT</name>
<keyword evidence="1" id="KW-1133">Transmembrane helix</keyword>
<gene>
    <name evidence="2" type="ORF">GCM10008906_10120</name>
</gene>
<reference evidence="2 3" key="1">
    <citation type="journal article" date="2019" name="Int. J. Syst. Evol. Microbiol.">
        <title>The Global Catalogue of Microorganisms (GCM) 10K type strain sequencing project: providing services to taxonomists for standard genome sequencing and annotation.</title>
        <authorList>
            <consortium name="The Broad Institute Genomics Platform"/>
            <consortium name="The Broad Institute Genome Sequencing Center for Infectious Disease"/>
            <person name="Wu L."/>
            <person name="Ma J."/>
        </authorList>
    </citation>
    <scope>NUCLEOTIDE SEQUENCE [LARGE SCALE GENOMIC DNA]</scope>
    <source>
        <strain evidence="2 3">JCM 1407</strain>
    </source>
</reference>
<evidence type="ECO:0000256" key="1">
    <source>
        <dbReference type="SAM" id="Phobius"/>
    </source>
</evidence>
<proteinExistence type="predicted"/>
<protein>
    <submittedName>
        <fullName evidence="2">Uncharacterized protein</fullName>
    </submittedName>
</protein>
<keyword evidence="1" id="KW-0472">Membrane</keyword>